<accession>A0A8S9QCZ2</accession>
<feature type="region of interest" description="Disordered" evidence="1">
    <location>
        <begin position="1"/>
        <end position="61"/>
    </location>
</feature>
<proteinExistence type="predicted"/>
<dbReference type="EMBL" id="QGKX02001290">
    <property type="protein sequence ID" value="KAF3541655.1"/>
    <property type="molecule type" value="Genomic_DNA"/>
</dbReference>
<evidence type="ECO:0000313" key="3">
    <source>
        <dbReference type="Proteomes" id="UP000712600"/>
    </source>
</evidence>
<protein>
    <submittedName>
        <fullName evidence="2">Uncharacterized protein</fullName>
    </submittedName>
</protein>
<evidence type="ECO:0000313" key="2">
    <source>
        <dbReference type="EMBL" id="KAF3541655.1"/>
    </source>
</evidence>
<feature type="compositionally biased region" description="Polar residues" evidence="1">
    <location>
        <begin position="51"/>
        <end position="61"/>
    </location>
</feature>
<comment type="caution">
    <text evidence="2">The sequence shown here is derived from an EMBL/GenBank/DDBJ whole genome shotgun (WGS) entry which is preliminary data.</text>
</comment>
<dbReference type="Proteomes" id="UP000712600">
    <property type="component" value="Unassembled WGS sequence"/>
</dbReference>
<reference evidence="2" key="1">
    <citation type="submission" date="2019-12" db="EMBL/GenBank/DDBJ databases">
        <title>Genome sequencing and annotation of Brassica cretica.</title>
        <authorList>
            <person name="Studholme D.J."/>
            <person name="Sarris P."/>
        </authorList>
    </citation>
    <scope>NUCLEOTIDE SEQUENCE</scope>
    <source>
        <strain evidence="2">PFS-109/04</strain>
        <tissue evidence="2">Leaf</tissue>
    </source>
</reference>
<evidence type="ECO:0000256" key="1">
    <source>
        <dbReference type="SAM" id="MobiDB-lite"/>
    </source>
</evidence>
<dbReference type="AlphaFoldDB" id="A0A8S9QCZ2"/>
<feature type="compositionally biased region" description="Basic and acidic residues" evidence="1">
    <location>
        <begin position="10"/>
        <end position="23"/>
    </location>
</feature>
<gene>
    <name evidence="2" type="ORF">F2Q69_00019401</name>
</gene>
<sequence length="61" mass="7090">MKSHPPRVQSTHDLRTRVKENSHRLPPVPERGVQRRNSTTSRDEPGKKPLKQSNTHQDLSR</sequence>
<organism evidence="2 3">
    <name type="scientific">Brassica cretica</name>
    <name type="common">Mustard</name>
    <dbReference type="NCBI Taxonomy" id="69181"/>
    <lineage>
        <taxon>Eukaryota</taxon>
        <taxon>Viridiplantae</taxon>
        <taxon>Streptophyta</taxon>
        <taxon>Embryophyta</taxon>
        <taxon>Tracheophyta</taxon>
        <taxon>Spermatophyta</taxon>
        <taxon>Magnoliopsida</taxon>
        <taxon>eudicotyledons</taxon>
        <taxon>Gunneridae</taxon>
        <taxon>Pentapetalae</taxon>
        <taxon>rosids</taxon>
        <taxon>malvids</taxon>
        <taxon>Brassicales</taxon>
        <taxon>Brassicaceae</taxon>
        <taxon>Brassiceae</taxon>
        <taxon>Brassica</taxon>
    </lineage>
</organism>
<name>A0A8S9QCZ2_BRACR</name>